<feature type="compositionally biased region" description="Pro residues" evidence="2">
    <location>
        <begin position="36"/>
        <end position="46"/>
    </location>
</feature>
<evidence type="ECO:0000313" key="3">
    <source>
        <dbReference type="EMBL" id="PYH95143.1"/>
    </source>
</evidence>
<keyword evidence="1" id="KW-0175">Coiled coil</keyword>
<feature type="region of interest" description="Disordered" evidence="2">
    <location>
        <begin position="75"/>
        <end position="101"/>
    </location>
</feature>
<evidence type="ECO:0000256" key="1">
    <source>
        <dbReference type="SAM" id="Coils"/>
    </source>
</evidence>
<dbReference type="AlphaFoldDB" id="A0A319DUY1"/>
<dbReference type="EMBL" id="KZ825858">
    <property type="protein sequence ID" value="PYH95143.1"/>
    <property type="molecule type" value="Genomic_DNA"/>
</dbReference>
<proteinExistence type="predicted"/>
<reference evidence="3 4" key="1">
    <citation type="submission" date="2018-02" db="EMBL/GenBank/DDBJ databases">
        <title>The genomes of Aspergillus section Nigri reveals drivers in fungal speciation.</title>
        <authorList>
            <consortium name="DOE Joint Genome Institute"/>
            <person name="Vesth T.C."/>
            <person name="Nybo J."/>
            <person name="Theobald S."/>
            <person name="Brandl J."/>
            <person name="Frisvad J.C."/>
            <person name="Nielsen K.F."/>
            <person name="Lyhne E.K."/>
            <person name="Kogle M.E."/>
            <person name="Kuo A."/>
            <person name="Riley R."/>
            <person name="Clum A."/>
            <person name="Nolan M."/>
            <person name="Lipzen A."/>
            <person name="Salamov A."/>
            <person name="Henrissat B."/>
            <person name="Wiebenga A."/>
            <person name="De vries R.P."/>
            <person name="Grigoriev I.V."/>
            <person name="Mortensen U.H."/>
            <person name="Andersen M.R."/>
            <person name="Baker S.E."/>
        </authorList>
    </citation>
    <scope>NUCLEOTIDE SEQUENCE [LARGE SCALE GENOMIC DNA]</scope>
    <source>
        <strain evidence="3 4">CBS 707.79</strain>
    </source>
</reference>
<protein>
    <submittedName>
        <fullName evidence="3">HLH DNA binding domain protein</fullName>
    </submittedName>
</protein>
<accession>A0A319DUY1</accession>
<feature type="region of interest" description="Disordered" evidence="2">
    <location>
        <begin position="1"/>
        <end position="46"/>
    </location>
</feature>
<name>A0A319DUY1_9EURO</name>
<dbReference type="OrthoDB" id="4526539at2759"/>
<dbReference type="Proteomes" id="UP000247810">
    <property type="component" value="Unassembled WGS sequence"/>
</dbReference>
<organism evidence="3 4">
    <name type="scientific">Aspergillus ellipticus CBS 707.79</name>
    <dbReference type="NCBI Taxonomy" id="1448320"/>
    <lineage>
        <taxon>Eukaryota</taxon>
        <taxon>Fungi</taxon>
        <taxon>Dikarya</taxon>
        <taxon>Ascomycota</taxon>
        <taxon>Pezizomycotina</taxon>
        <taxon>Eurotiomycetes</taxon>
        <taxon>Eurotiomycetidae</taxon>
        <taxon>Eurotiales</taxon>
        <taxon>Aspergillaceae</taxon>
        <taxon>Aspergillus</taxon>
        <taxon>Aspergillus subgen. Circumdati</taxon>
    </lineage>
</organism>
<keyword evidence="4" id="KW-1185">Reference proteome</keyword>
<evidence type="ECO:0000313" key="4">
    <source>
        <dbReference type="Proteomes" id="UP000247810"/>
    </source>
</evidence>
<feature type="coiled-coil region" evidence="1">
    <location>
        <begin position="238"/>
        <end position="286"/>
    </location>
</feature>
<gene>
    <name evidence="3" type="ORF">BO71DRAFT_408757</name>
</gene>
<evidence type="ECO:0000256" key="2">
    <source>
        <dbReference type="SAM" id="MobiDB-lite"/>
    </source>
</evidence>
<dbReference type="VEuPathDB" id="FungiDB:BO71DRAFT_408757"/>
<feature type="region of interest" description="Disordered" evidence="2">
    <location>
        <begin position="134"/>
        <end position="153"/>
    </location>
</feature>
<sequence>MASLADDMTRRCSLPGVRSISSASSAVDMSEDRRLPPLPRVEPLPRGPFNPFTSRIFAASPPTSQEVFPVKSSWPAGEQMVTPPSPATSADSSWPEPAQSQKLLEWPQELTISELLNLIAPKHINRKPPLQQLCGRKRKGSMISADSDDQREKHRIAEGNRRKNLSQLHRELDGRLHDFFLERAGWNPSKSLPESKEHIVQGAIFLIDFMLVIILHLMRLENEMPRHLSEKLQPQFRCMQLQQLVSSLQQQNQTTQQQFKAMKQEYQMLEERNQALELQLKSYEHMFRSPKNEHPTSQPVAHLTDTKPCNMLPGLRVFCDEIGTSGHDSSRMELAPAGPSHAFGHPYVSHTPPITGPSSPAFAHASYSVPVSRRQSLNPSP</sequence>
<feature type="region of interest" description="Disordered" evidence="2">
    <location>
        <begin position="343"/>
        <end position="381"/>
    </location>
</feature>